<name>A0A7R8D1S2_LEPSM</name>
<dbReference type="AlphaFoldDB" id="A0A7R8D1S2"/>
<dbReference type="Gene3D" id="3.30.710.10">
    <property type="entry name" value="Potassium Channel Kv1.1, Chain A"/>
    <property type="match status" value="1"/>
</dbReference>
<feature type="region of interest" description="Disordered" evidence="1">
    <location>
        <begin position="261"/>
        <end position="354"/>
    </location>
</feature>
<dbReference type="PROSITE" id="PS50097">
    <property type="entry name" value="BTB"/>
    <property type="match status" value="1"/>
</dbReference>
<sequence length="354" mass="40254">MSRGKTVEEKLNVSENCERPQAGSFEKYNQGVRCQLKTAMQFEWSTHSSELIEEISKLLCGRNLTDVTLTAEGRTLKAHRLVLAAASTFFKELLTSDLDDKLFRNKSRQKTRRQSCDDEEDENKAPTTPNKKCSSSVPASFEETNQVEDTHTQQLQKKRKLQTRSLNRLNAEEDFINAPPLSPVKLPPFWSNTPSVFFPQDIRQYDEYNNTPNHSSTVSYPDELAAKGATLLHHLALCLIREKEEEEEERLRQEAILKQKEDDDKLFKPPIPPKIKSHPKAPLKENNSLTRTRGGSEFDRPDSGFDSKDEGSARGLCEEKESGGGTSSSSPEGQEITRQAPIRQPIFRKRRILH</sequence>
<evidence type="ECO:0000313" key="2">
    <source>
        <dbReference type="EMBL" id="CAF2998496.1"/>
    </source>
</evidence>
<feature type="compositionally biased region" description="Basic and acidic residues" evidence="1">
    <location>
        <begin position="294"/>
        <end position="322"/>
    </location>
</feature>
<dbReference type="InterPro" id="IPR011333">
    <property type="entry name" value="SKP1/BTB/POZ_sf"/>
</dbReference>
<keyword evidence="3" id="KW-1185">Reference proteome</keyword>
<dbReference type="EMBL" id="HG994586">
    <property type="protein sequence ID" value="CAF2998496.1"/>
    <property type="molecule type" value="Genomic_DNA"/>
</dbReference>
<evidence type="ECO:0000256" key="1">
    <source>
        <dbReference type="SAM" id="MobiDB-lite"/>
    </source>
</evidence>
<dbReference type="InterPro" id="IPR000210">
    <property type="entry name" value="BTB/POZ_dom"/>
</dbReference>
<proteinExistence type="predicted"/>
<dbReference type="OrthoDB" id="6482909at2759"/>
<gene>
    <name evidence="2" type="ORF">LSAA_13110</name>
</gene>
<dbReference type="CDD" id="cd18186">
    <property type="entry name" value="BTB_POZ_ZBTB_KLHL-like"/>
    <property type="match status" value="1"/>
</dbReference>
<organism evidence="2 3">
    <name type="scientific">Lepeophtheirus salmonis</name>
    <name type="common">Salmon louse</name>
    <name type="synonym">Caligus salmonis</name>
    <dbReference type="NCBI Taxonomy" id="72036"/>
    <lineage>
        <taxon>Eukaryota</taxon>
        <taxon>Metazoa</taxon>
        <taxon>Ecdysozoa</taxon>
        <taxon>Arthropoda</taxon>
        <taxon>Crustacea</taxon>
        <taxon>Multicrustacea</taxon>
        <taxon>Hexanauplia</taxon>
        <taxon>Copepoda</taxon>
        <taxon>Siphonostomatoida</taxon>
        <taxon>Caligidae</taxon>
        <taxon>Lepeophtheirus</taxon>
    </lineage>
</organism>
<dbReference type="Pfam" id="PF00651">
    <property type="entry name" value="BTB"/>
    <property type="match status" value="1"/>
</dbReference>
<reference evidence="2" key="1">
    <citation type="submission" date="2021-02" db="EMBL/GenBank/DDBJ databases">
        <authorList>
            <person name="Bekaert M."/>
        </authorList>
    </citation>
    <scope>NUCLEOTIDE SEQUENCE</scope>
    <source>
        <strain evidence="2">IoA-00</strain>
    </source>
</reference>
<accession>A0A7R8D1S2</accession>
<dbReference type="Proteomes" id="UP000675881">
    <property type="component" value="Chromosome 7"/>
</dbReference>
<feature type="compositionally biased region" description="Polar residues" evidence="1">
    <location>
        <begin position="125"/>
        <end position="144"/>
    </location>
</feature>
<evidence type="ECO:0000313" key="3">
    <source>
        <dbReference type="Proteomes" id="UP000675881"/>
    </source>
</evidence>
<feature type="region of interest" description="Disordered" evidence="1">
    <location>
        <begin position="106"/>
        <end position="162"/>
    </location>
</feature>
<dbReference type="SUPFAM" id="SSF54695">
    <property type="entry name" value="POZ domain"/>
    <property type="match status" value="1"/>
</dbReference>
<protein>
    <submittedName>
        <fullName evidence="2">(salmon louse) hypothetical protein</fullName>
    </submittedName>
</protein>